<reference evidence="1 2" key="1">
    <citation type="submission" date="2018-06" db="EMBL/GenBank/DDBJ databases">
        <authorList>
            <consortium name="Pathogen Informatics"/>
            <person name="Doyle S."/>
        </authorList>
    </citation>
    <scope>NUCLEOTIDE SEQUENCE [LARGE SCALE GENOMIC DNA]</scope>
    <source>
        <strain evidence="1 2">NCTC9381</strain>
    </source>
</reference>
<dbReference type="EMBL" id="UGSO01000002">
    <property type="protein sequence ID" value="SUE06884.1"/>
    <property type="molecule type" value="Genomic_DNA"/>
</dbReference>
<evidence type="ECO:0000313" key="1">
    <source>
        <dbReference type="EMBL" id="SUE06884.1"/>
    </source>
</evidence>
<gene>
    <name evidence="1" type="ORF">NCTC9381_05747</name>
</gene>
<organism evidence="1 2">
    <name type="scientific">Enterobacter agglomerans</name>
    <name type="common">Erwinia herbicola</name>
    <name type="synonym">Pantoea agglomerans</name>
    <dbReference type="NCBI Taxonomy" id="549"/>
    <lineage>
        <taxon>Bacteria</taxon>
        <taxon>Pseudomonadati</taxon>
        <taxon>Pseudomonadota</taxon>
        <taxon>Gammaproteobacteria</taxon>
        <taxon>Enterobacterales</taxon>
        <taxon>Erwiniaceae</taxon>
        <taxon>Pantoea</taxon>
        <taxon>Pantoea agglomerans group</taxon>
    </lineage>
</organism>
<accession>A0A379LRV6</accession>
<dbReference type="Proteomes" id="UP000254640">
    <property type="component" value="Unassembled WGS sequence"/>
</dbReference>
<proteinExistence type="predicted"/>
<sequence>MHTKVRQLTAVAAFLHTTDGNARIGRAVAINKHSTDFQLERQTIGNLFITAPDGGAEAKFAVVGDLQRMLWIPGDRNSGYRAKQLLPERVMSLVTSARMVGA</sequence>
<name>A0A379LRV6_ENTAG</name>
<evidence type="ECO:0000313" key="2">
    <source>
        <dbReference type="Proteomes" id="UP000254640"/>
    </source>
</evidence>
<dbReference type="AlphaFoldDB" id="A0A379LRV6"/>
<protein>
    <submittedName>
        <fullName evidence="1">Uncharacterized protein</fullName>
    </submittedName>
</protein>
<keyword evidence="2" id="KW-1185">Reference proteome</keyword>